<dbReference type="GO" id="GO:0047294">
    <property type="term" value="F:phosphoglycerol geranylgeranyltransferase activity"/>
    <property type="evidence" value="ECO:0007669"/>
    <property type="project" value="UniProtKB-EC"/>
</dbReference>
<keyword evidence="7" id="KW-0594">Phospholipid biosynthesis</keyword>
<dbReference type="PANTHER" id="PTHR21235:SF22">
    <property type="entry name" value="GERANYLGERANYLGLYCERYL PHOSPHATE SYNTHASE"/>
    <property type="match status" value="1"/>
</dbReference>
<dbReference type="SUPFAM" id="SSF51395">
    <property type="entry name" value="FMN-linked oxidoreductases"/>
    <property type="match status" value="1"/>
</dbReference>
<dbReference type="AlphaFoldDB" id="A0A0F8ZNU2"/>
<gene>
    <name evidence="10" type="ORF">LCGC14_2672080</name>
</gene>
<dbReference type="GO" id="GO:0006207">
    <property type="term" value="P:'de novo' pyrimidine nucleobase biosynthetic process"/>
    <property type="evidence" value="ECO:0007669"/>
    <property type="project" value="InterPro"/>
</dbReference>
<dbReference type="GO" id="GO:0000287">
    <property type="term" value="F:magnesium ion binding"/>
    <property type="evidence" value="ECO:0007669"/>
    <property type="project" value="InterPro"/>
</dbReference>
<dbReference type="InterPro" id="IPR038597">
    <property type="entry name" value="GGGP/HepGP_synthase_sf"/>
</dbReference>
<dbReference type="InterPro" id="IPR050064">
    <property type="entry name" value="IGPS_HisA/HisF"/>
</dbReference>
<dbReference type="NCBIfam" id="TIGR01768">
    <property type="entry name" value="GGGP-family"/>
    <property type="match status" value="1"/>
</dbReference>
<dbReference type="CDD" id="cd02812">
    <property type="entry name" value="PcrB_like"/>
    <property type="match status" value="1"/>
</dbReference>
<dbReference type="NCBIfam" id="NF003198">
    <property type="entry name" value="PRK04169.1-2"/>
    <property type="match status" value="1"/>
</dbReference>
<evidence type="ECO:0000256" key="5">
    <source>
        <dbReference type="ARBA" id="ARBA00022842"/>
    </source>
</evidence>
<dbReference type="Gene3D" id="3.20.20.390">
    <property type="entry name" value="FMN-linked oxidoreductases"/>
    <property type="match status" value="1"/>
</dbReference>
<name>A0A0F8ZNU2_9ZZZZ</name>
<evidence type="ECO:0000256" key="1">
    <source>
        <dbReference type="ARBA" id="ARBA00012676"/>
    </source>
</evidence>
<dbReference type="Pfam" id="PF01884">
    <property type="entry name" value="PcrB"/>
    <property type="match status" value="1"/>
</dbReference>
<sequence length="272" mass="29616">MVDILIDEYIEKSAYDYVINKINSEGALHFSLIDPDPLRQSPNKAAKMAKFAEQAGTDAILIGGSTVFNQNFVDKTIITIKEKVEIPIIIFPGGTSNISQYADAILFMSLLNSTNPYFIIGQQALASYTIKTSNLEYISMAYLIIEPGGSAGWIGSAKLLPRKKPQLTSAYALAAEMLGFKIVYLEAGSGSEKIPTEHIENCSQILNIPLIAGGGVDNKEDARAFVEAGADIIVMGTFLENHLLKDNGTSLKLIIDEIKEAGKTKNKMYSKK</sequence>
<accession>A0A0F8ZNU2</accession>
<keyword evidence="6" id="KW-0443">Lipid metabolism</keyword>
<proteinExistence type="inferred from homology"/>
<organism evidence="10">
    <name type="scientific">marine sediment metagenome</name>
    <dbReference type="NCBI Taxonomy" id="412755"/>
    <lineage>
        <taxon>unclassified sequences</taxon>
        <taxon>metagenomes</taxon>
        <taxon>ecological metagenomes</taxon>
    </lineage>
</organism>
<evidence type="ECO:0000313" key="10">
    <source>
        <dbReference type="EMBL" id="KKK95508.1"/>
    </source>
</evidence>
<dbReference type="GO" id="GO:0016627">
    <property type="term" value="F:oxidoreductase activity, acting on the CH-CH group of donors"/>
    <property type="evidence" value="ECO:0007669"/>
    <property type="project" value="InterPro"/>
</dbReference>
<evidence type="ECO:0000256" key="2">
    <source>
        <dbReference type="ARBA" id="ARBA00022516"/>
    </source>
</evidence>
<dbReference type="GO" id="GO:0006650">
    <property type="term" value="P:glycerophospholipid metabolic process"/>
    <property type="evidence" value="ECO:0007669"/>
    <property type="project" value="InterPro"/>
</dbReference>
<dbReference type="GO" id="GO:0000107">
    <property type="term" value="F:imidazoleglycerol-phosphate synthase activity"/>
    <property type="evidence" value="ECO:0007669"/>
    <property type="project" value="TreeGrafter"/>
</dbReference>
<keyword evidence="3" id="KW-0808">Transferase</keyword>
<dbReference type="EC" id="2.5.1.41" evidence="1"/>
<evidence type="ECO:0000256" key="3">
    <source>
        <dbReference type="ARBA" id="ARBA00022679"/>
    </source>
</evidence>
<keyword evidence="2" id="KW-0444">Lipid biosynthesis</keyword>
<protein>
    <recommendedName>
        <fullName evidence="1">phosphoglycerol geranylgeranyltransferase</fullName>
        <ecNumber evidence="1">2.5.1.41</ecNumber>
    </recommendedName>
</protein>
<keyword evidence="5" id="KW-0460">Magnesium</keyword>
<dbReference type="InterPro" id="IPR008205">
    <property type="entry name" value="GGGP_HepGP_synthase"/>
</dbReference>
<evidence type="ECO:0000256" key="7">
    <source>
        <dbReference type="ARBA" id="ARBA00023209"/>
    </source>
</evidence>
<dbReference type="GO" id="GO:0008654">
    <property type="term" value="P:phospholipid biosynthetic process"/>
    <property type="evidence" value="ECO:0007669"/>
    <property type="project" value="UniProtKB-KW"/>
</dbReference>
<keyword evidence="8" id="KW-1208">Phospholipid metabolism</keyword>
<dbReference type="InterPro" id="IPR010946">
    <property type="entry name" value="GGGP_synth"/>
</dbReference>
<comment type="catalytic activity">
    <reaction evidence="9">
        <text>sn-glycerol 1-phosphate + (2E,6E,10E)-geranylgeranyl diphosphate = sn-3-O-(geranylgeranyl)glycerol 1-phosphate + diphosphate</text>
        <dbReference type="Rhea" id="RHEA:23404"/>
        <dbReference type="ChEBI" id="CHEBI:33019"/>
        <dbReference type="ChEBI" id="CHEBI:57677"/>
        <dbReference type="ChEBI" id="CHEBI:57685"/>
        <dbReference type="ChEBI" id="CHEBI:58756"/>
        <dbReference type="EC" id="2.5.1.41"/>
    </reaction>
</comment>
<keyword evidence="4" id="KW-0479">Metal-binding</keyword>
<dbReference type="NCBIfam" id="TIGR01769">
    <property type="entry name" value="GGGP"/>
    <property type="match status" value="1"/>
</dbReference>
<comment type="caution">
    <text evidence="10">The sequence shown here is derived from an EMBL/GenBank/DDBJ whole genome shotgun (WGS) entry which is preliminary data.</text>
</comment>
<evidence type="ECO:0000256" key="4">
    <source>
        <dbReference type="ARBA" id="ARBA00022723"/>
    </source>
</evidence>
<dbReference type="PROSITE" id="PS00912">
    <property type="entry name" value="DHODEHASE_2"/>
    <property type="match status" value="1"/>
</dbReference>
<dbReference type="GO" id="GO:0005737">
    <property type="term" value="C:cytoplasm"/>
    <property type="evidence" value="ECO:0007669"/>
    <property type="project" value="InterPro"/>
</dbReference>
<dbReference type="PANTHER" id="PTHR21235">
    <property type="entry name" value="IMIDAZOLE GLYCEROL PHOSPHATE SYNTHASE SUBUNIT HISF/H IGP SYNTHASE SUBUNIT HISF/H"/>
    <property type="match status" value="1"/>
</dbReference>
<evidence type="ECO:0000256" key="6">
    <source>
        <dbReference type="ARBA" id="ARBA00023098"/>
    </source>
</evidence>
<dbReference type="HAMAP" id="MF_00112">
    <property type="entry name" value="GGGP_HepGP_synthase"/>
    <property type="match status" value="1"/>
</dbReference>
<evidence type="ECO:0000256" key="9">
    <source>
        <dbReference type="ARBA" id="ARBA00047288"/>
    </source>
</evidence>
<dbReference type="EMBL" id="LAZR01046881">
    <property type="protein sequence ID" value="KKK95508.1"/>
    <property type="molecule type" value="Genomic_DNA"/>
</dbReference>
<evidence type="ECO:0000256" key="8">
    <source>
        <dbReference type="ARBA" id="ARBA00023264"/>
    </source>
</evidence>
<reference evidence="10" key="1">
    <citation type="journal article" date="2015" name="Nature">
        <title>Complex archaea that bridge the gap between prokaryotes and eukaryotes.</title>
        <authorList>
            <person name="Spang A."/>
            <person name="Saw J.H."/>
            <person name="Jorgensen S.L."/>
            <person name="Zaremba-Niedzwiedzka K."/>
            <person name="Martijn J."/>
            <person name="Lind A.E."/>
            <person name="van Eijk R."/>
            <person name="Schleper C."/>
            <person name="Guy L."/>
            <person name="Ettema T.J."/>
        </authorList>
    </citation>
    <scope>NUCLEOTIDE SEQUENCE</scope>
</reference>
<dbReference type="InterPro" id="IPR001295">
    <property type="entry name" value="Dihydroorotate_DH_CS"/>
</dbReference>